<evidence type="ECO:0000313" key="3">
    <source>
        <dbReference type="Proteomes" id="UP000007014"/>
    </source>
</evidence>
<dbReference type="RefSeq" id="XP_005536302.1">
    <property type="nucleotide sequence ID" value="XM_005536245.1"/>
</dbReference>
<feature type="region of interest" description="Disordered" evidence="1">
    <location>
        <begin position="192"/>
        <end position="267"/>
    </location>
</feature>
<feature type="compositionally biased region" description="Basic and acidic residues" evidence="1">
    <location>
        <begin position="237"/>
        <end position="252"/>
    </location>
</feature>
<protein>
    <submittedName>
        <fullName evidence="2">Uncharacterized protein</fullName>
    </submittedName>
</protein>
<dbReference type="Gramene" id="CMI129CT">
    <property type="protein sequence ID" value="CMI129CT"/>
    <property type="gene ID" value="CMI129C"/>
</dbReference>
<feature type="compositionally biased region" description="Low complexity" evidence="1">
    <location>
        <begin position="206"/>
        <end position="219"/>
    </location>
</feature>
<gene>
    <name evidence="2" type="ORF">CYME_CMI129C</name>
</gene>
<dbReference type="HOGENOM" id="CLU_740479_0_0_1"/>
<sequence length="374" mass="41085">MSAASSSRRRRSGKLFAGRGWHCLRESTPTQGDDFSRECHGETLTKETVAAPIEDEALYVQNTPRPCSNLRQISHLPREGLKTKGGRRAPTTKAQPKPAAKALGPATRTRSRKERESDQPPENMHINPVAGIGRVATDEMNTETISQSPRRLVAEDRRSATPSSGCSESGRPYRSCSARKLDNPTICEDLEQDRSKRSCTHRRSCSDASSCTGSGTSASEQSRSRRRKNTAGNASDTHMKNTDPMKESENRTSRIAQSAAITSDADAVERPCTPVAALAAAERTPPGAPLRRSSRKRTNVPPELAESNRFRLGEERPCTVSRRAGEIPESVIEECADRMLLRRGHCAVCGQFRPLRPSAAVCFNLQCKILYDSR</sequence>
<proteinExistence type="predicted"/>
<feature type="compositionally biased region" description="Low complexity" evidence="1">
    <location>
        <begin position="89"/>
        <end position="107"/>
    </location>
</feature>
<accession>M1UR17</accession>
<name>M1UR17_CYAM1</name>
<reference evidence="2 3" key="1">
    <citation type="journal article" date="2004" name="Nature">
        <title>Genome sequence of the ultrasmall unicellular red alga Cyanidioschyzon merolae 10D.</title>
        <authorList>
            <person name="Matsuzaki M."/>
            <person name="Misumi O."/>
            <person name="Shin-i T."/>
            <person name="Maruyama S."/>
            <person name="Takahara M."/>
            <person name="Miyagishima S."/>
            <person name="Mori T."/>
            <person name="Nishida K."/>
            <person name="Yagisawa F."/>
            <person name="Nishida K."/>
            <person name="Yoshida Y."/>
            <person name="Nishimura Y."/>
            <person name="Nakao S."/>
            <person name="Kobayashi T."/>
            <person name="Momoyama Y."/>
            <person name="Higashiyama T."/>
            <person name="Minoda A."/>
            <person name="Sano M."/>
            <person name="Nomoto H."/>
            <person name="Oishi K."/>
            <person name="Hayashi H."/>
            <person name="Ohta F."/>
            <person name="Nishizaka S."/>
            <person name="Haga S."/>
            <person name="Miura S."/>
            <person name="Morishita T."/>
            <person name="Kabeya Y."/>
            <person name="Terasawa K."/>
            <person name="Suzuki Y."/>
            <person name="Ishii Y."/>
            <person name="Asakawa S."/>
            <person name="Takano H."/>
            <person name="Ohta N."/>
            <person name="Kuroiwa H."/>
            <person name="Tanaka K."/>
            <person name="Shimizu N."/>
            <person name="Sugano S."/>
            <person name="Sato N."/>
            <person name="Nozaki H."/>
            <person name="Ogasawara N."/>
            <person name="Kohara Y."/>
            <person name="Kuroiwa T."/>
        </authorList>
    </citation>
    <scope>NUCLEOTIDE SEQUENCE [LARGE SCALE GENOMIC DNA]</scope>
    <source>
        <strain evidence="2 3">10D</strain>
    </source>
</reference>
<dbReference type="AlphaFoldDB" id="M1UR17"/>
<evidence type="ECO:0000256" key="1">
    <source>
        <dbReference type="SAM" id="MobiDB-lite"/>
    </source>
</evidence>
<keyword evidence="3" id="KW-1185">Reference proteome</keyword>
<dbReference type="OrthoDB" id="10557396at2759"/>
<dbReference type="KEGG" id="cme:CYME_CMI129C"/>
<organism evidence="2 3">
    <name type="scientific">Cyanidioschyzon merolae (strain NIES-3377 / 10D)</name>
    <name type="common">Unicellular red alga</name>
    <dbReference type="NCBI Taxonomy" id="280699"/>
    <lineage>
        <taxon>Eukaryota</taxon>
        <taxon>Rhodophyta</taxon>
        <taxon>Bangiophyceae</taxon>
        <taxon>Cyanidiales</taxon>
        <taxon>Cyanidiaceae</taxon>
        <taxon>Cyanidioschyzon</taxon>
    </lineage>
</organism>
<dbReference type="GeneID" id="16993757"/>
<dbReference type="Proteomes" id="UP000007014">
    <property type="component" value="Chromosome 9"/>
</dbReference>
<evidence type="ECO:0000313" key="2">
    <source>
        <dbReference type="EMBL" id="BAM80016.1"/>
    </source>
</evidence>
<reference evidence="2 3" key="2">
    <citation type="journal article" date="2007" name="BMC Biol.">
        <title>A 100%-complete sequence reveals unusually simple genomic features in the hot-spring red alga Cyanidioschyzon merolae.</title>
        <authorList>
            <person name="Nozaki H."/>
            <person name="Takano H."/>
            <person name="Misumi O."/>
            <person name="Terasawa K."/>
            <person name="Matsuzaki M."/>
            <person name="Maruyama S."/>
            <person name="Nishida K."/>
            <person name="Yagisawa F."/>
            <person name="Yoshida Y."/>
            <person name="Fujiwara T."/>
            <person name="Takio S."/>
            <person name="Tamura K."/>
            <person name="Chung S.J."/>
            <person name="Nakamura S."/>
            <person name="Kuroiwa H."/>
            <person name="Tanaka K."/>
            <person name="Sato N."/>
            <person name="Kuroiwa T."/>
        </authorList>
    </citation>
    <scope>NUCLEOTIDE SEQUENCE [LARGE SCALE GENOMIC DNA]</scope>
    <source>
        <strain evidence="2 3">10D</strain>
    </source>
</reference>
<feature type="region of interest" description="Disordered" evidence="1">
    <location>
        <begin position="281"/>
        <end position="302"/>
    </location>
</feature>
<dbReference type="EMBL" id="AP006491">
    <property type="protein sequence ID" value="BAM80016.1"/>
    <property type="molecule type" value="Genomic_DNA"/>
</dbReference>
<feature type="region of interest" description="Disordered" evidence="1">
    <location>
        <begin position="67"/>
        <end position="178"/>
    </location>
</feature>